<feature type="compositionally biased region" description="Low complexity" evidence="1">
    <location>
        <begin position="21"/>
        <end position="36"/>
    </location>
</feature>
<organism evidence="2 3">
    <name type="scientific">Bradyrhizobium niftali</name>
    <dbReference type="NCBI Taxonomy" id="2560055"/>
    <lineage>
        <taxon>Bacteria</taxon>
        <taxon>Pseudomonadati</taxon>
        <taxon>Pseudomonadota</taxon>
        <taxon>Alphaproteobacteria</taxon>
        <taxon>Hyphomicrobiales</taxon>
        <taxon>Nitrobacteraceae</taxon>
        <taxon>Bradyrhizobium</taxon>
    </lineage>
</organism>
<sequence length="65" mass="6916">MHRRRPLVWLTRTSPRPTLPAPRVAAPAAAGRTGAAGEDHQIVGGGLRSPVLKRGTPENLRQSAT</sequence>
<evidence type="ECO:0000313" key="2">
    <source>
        <dbReference type="EMBL" id="TFV49969.1"/>
    </source>
</evidence>
<dbReference type="AlphaFoldDB" id="A0A4Y9M437"/>
<dbReference type="Proteomes" id="UP000297966">
    <property type="component" value="Unassembled WGS sequence"/>
</dbReference>
<keyword evidence="3" id="KW-1185">Reference proteome</keyword>
<comment type="caution">
    <text evidence="2">The sequence shown here is derived from an EMBL/GenBank/DDBJ whole genome shotgun (WGS) entry which is preliminary data.</text>
</comment>
<protein>
    <submittedName>
        <fullName evidence="2">Uncharacterized protein</fullName>
    </submittedName>
</protein>
<dbReference type="EMBL" id="SPQT01000002">
    <property type="protein sequence ID" value="TFV49969.1"/>
    <property type="molecule type" value="Genomic_DNA"/>
</dbReference>
<name>A0A4Y9M437_9BRAD</name>
<gene>
    <name evidence="2" type="ORF">E4K65_07375</name>
</gene>
<proteinExistence type="predicted"/>
<reference evidence="2 3" key="1">
    <citation type="submission" date="2019-03" db="EMBL/GenBank/DDBJ databases">
        <title>Bradyrhizobium diversity isolated from nodules of Chamaecrista fasciculata.</title>
        <authorList>
            <person name="Klepa M.S."/>
            <person name="Urquiaga M.O."/>
            <person name="Hungria M."/>
            <person name="Delamuta J.R."/>
        </authorList>
    </citation>
    <scope>NUCLEOTIDE SEQUENCE [LARGE SCALE GENOMIC DNA]</scope>
    <source>
        <strain evidence="2 3">CNPSo 3448</strain>
    </source>
</reference>
<evidence type="ECO:0000313" key="3">
    <source>
        <dbReference type="Proteomes" id="UP000297966"/>
    </source>
</evidence>
<accession>A0A4Y9M437</accession>
<evidence type="ECO:0000256" key="1">
    <source>
        <dbReference type="SAM" id="MobiDB-lite"/>
    </source>
</evidence>
<feature type="region of interest" description="Disordered" evidence="1">
    <location>
        <begin position="1"/>
        <end position="65"/>
    </location>
</feature>